<comment type="caution">
    <text evidence="1">The sequence shown here is derived from an EMBL/GenBank/DDBJ whole genome shotgun (WGS) entry which is preliminary data.</text>
</comment>
<dbReference type="EMBL" id="WTPW01001755">
    <property type="protein sequence ID" value="KAF0416332.1"/>
    <property type="molecule type" value="Genomic_DNA"/>
</dbReference>
<accession>A0A8H3X4V7</accession>
<keyword evidence="2" id="KW-1185">Reference proteome</keyword>
<name>A0A8H3X4V7_GIGMA</name>
<evidence type="ECO:0000313" key="2">
    <source>
        <dbReference type="Proteomes" id="UP000439903"/>
    </source>
</evidence>
<dbReference type="SUPFAM" id="SSF51101">
    <property type="entry name" value="Mannose-binding lectins"/>
    <property type="match status" value="1"/>
</dbReference>
<organism evidence="1 2">
    <name type="scientific">Gigaspora margarita</name>
    <dbReference type="NCBI Taxonomy" id="4874"/>
    <lineage>
        <taxon>Eukaryota</taxon>
        <taxon>Fungi</taxon>
        <taxon>Fungi incertae sedis</taxon>
        <taxon>Mucoromycota</taxon>
        <taxon>Glomeromycotina</taxon>
        <taxon>Glomeromycetes</taxon>
        <taxon>Diversisporales</taxon>
        <taxon>Gigasporaceae</taxon>
        <taxon>Gigaspora</taxon>
    </lineage>
</organism>
<gene>
    <name evidence="1" type="ORF">F8M41_007481</name>
</gene>
<reference evidence="1 2" key="1">
    <citation type="journal article" date="2019" name="Environ. Microbiol.">
        <title>At the nexus of three kingdoms: the genome of the mycorrhizal fungus Gigaspora margarita provides insights into plant, endobacterial and fungal interactions.</title>
        <authorList>
            <person name="Venice F."/>
            <person name="Ghignone S."/>
            <person name="Salvioli di Fossalunga A."/>
            <person name="Amselem J."/>
            <person name="Novero M."/>
            <person name="Xianan X."/>
            <person name="Sedzielewska Toro K."/>
            <person name="Morin E."/>
            <person name="Lipzen A."/>
            <person name="Grigoriev I.V."/>
            <person name="Henrissat B."/>
            <person name="Martin F.M."/>
            <person name="Bonfante P."/>
        </authorList>
    </citation>
    <scope>NUCLEOTIDE SEQUENCE [LARGE SCALE GENOMIC DNA]</scope>
    <source>
        <strain evidence="1 2">BEG34</strain>
    </source>
</reference>
<dbReference type="AlphaFoldDB" id="A0A8H3X4V7"/>
<dbReference type="Proteomes" id="UP000439903">
    <property type="component" value="Unassembled WGS sequence"/>
</dbReference>
<dbReference type="Gene3D" id="2.100.10.30">
    <property type="entry name" value="Jacalin-like lectin domain"/>
    <property type="match status" value="1"/>
</dbReference>
<evidence type="ECO:0000313" key="1">
    <source>
        <dbReference type="EMBL" id="KAF0416332.1"/>
    </source>
</evidence>
<dbReference type="InterPro" id="IPR036404">
    <property type="entry name" value="Jacalin-like_lectin_dom_sf"/>
</dbReference>
<proteinExistence type="predicted"/>
<sequence length="178" mass="20295">MNAIEEQLTKDEKSMEINENIQKHLYAIKKRIPTFKAALTNAIKKTYEVTATAKDAHLVLEDGRTSAIRHENSLYQRLLHFLIEVEANINHEKIDKILLRDLKYSIDDLNTPHPKLPDVTSHVVVTPNKGCLTDFLWVDGEYITELSYIMGKYINGIEIKTNSGRSTGWQGSQSGQKE</sequence>
<protein>
    <submittedName>
        <fullName evidence="1">Uncharacterized protein</fullName>
    </submittedName>
</protein>